<name>A0A1H1W2T1_BRESA</name>
<evidence type="ECO:0000313" key="4">
    <source>
        <dbReference type="Proteomes" id="UP000199700"/>
    </source>
</evidence>
<protein>
    <submittedName>
        <fullName evidence="3">DNA-binding transcriptional regulator, MerR family</fullName>
    </submittedName>
</protein>
<evidence type="ECO:0000259" key="2">
    <source>
        <dbReference type="PROSITE" id="PS50937"/>
    </source>
</evidence>
<dbReference type="GO" id="GO:0003677">
    <property type="term" value="F:DNA binding"/>
    <property type="evidence" value="ECO:0007669"/>
    <property type="project" value="UniProtKB-KW"/>
</dbReference>
<dbReference type="STRING" id="629680.SAMN04489751_3217"/>
<accession>A0A1H1W2T1</accession>
<organism evidence="3 4">
    <name type="scientific">Brevibacterium sandarakinum</name>
    <dbReference type="NCBI Taxonomy" id="629680"/>
    <lineage>
        <taxon>Bacteria</taxon>
        <taxon>Bacillati</taxon>
        <taxon>Actinomycetota</taxon>
        <taxon>Actinomycetes</taxon>
        <taxon>Micrococcales</taxon>
        <taxon>Brevibacteriaceae</taxon>
        <taxon>Brevibacterium</taxon>
    </lineage>
</organism>
<dbReference type="InterPro" id="IPR000551">
    <property type="entry name" value="MerR-type_HTH_dom"/>
</dbReference>
<dbReference type="EMBL" id="LT629739">
    <property type="protein sequence ID" value="SDS91262.1"/>
    <property type="molecule type" value="Genomic_DNA"/>
</dbReference>
<dbReference type="SMART" id="SM00422">
    <property type="entry name" value="HTH_MERR"/>
    <property type="match status" value="1"/>
</dbReference>
<dbReference type="InterPro" id="IPR047057">
    <property type="entry name" value="MerR_fam"/>
</dbReference>
<dbReference type="Pfam" id="PF13411">
    <property type="entry name" value="MerR_1"/>
    <property type="match status" value="1"/>
</dbReference>
<dbReference type="Gene3D" id="3.20.80.10">
    <property type="entry name" value="Regulatory factor, effector binding domain"/>
    <property type="match status" value="1"/>
</dbReference>
<dbReference type="OrthoDB" id="9802039at2"/>
<dbReference type="InterPro" id="IPR011256">
    <property type="entry name" value="Reg_factor_effector_dom_sf"/>
</dbReference>
<sequence>MAELMTIGEFATATWLSPKALRLYDQRGLLSPDAVDPFNGYRKYSPTQIQTARLITMLRRMDMSLEQIGGLVDLAPSEQAAQIGRYREQDVELHARRQSLARFLEHAVENGSMDGEGQPGASRFEVAIRRVPALPILTATRNTPARDLPDVIRINAERLLALAEDRGGATSGLMVIYHGQVGWESDGPIEVCVPIKERSRAHRVEPEHKALFTSVLAEDVQFPQILAAFEAVHMRAVQLGFLPAGPPREVYSAVKDGPVPRCEVALPVAERED</sequence>
<evidence type="ECO:0000256" key="1">
    <source>
        <dbReference type="ARBA" id="ARBA00023125"/>
    </source>
</evidence>
<evidence type="ECO:0000313" key="3">
    <source>
        <dbReference type="EMBL" id="SDS91262.1"/>
    </source>
</evidence>
<reference evidence="3" key="1">
    <citation type="submission" date="2016-10" db="EMBL/GenBank/DDBJ databases">
        <authorList>
            <person name="Varghese N."/>
            <person name="Submissions S."/>
        </authorList>
    </citation>
    <scope>NUCLEOTIDE SEQUENCE [LARGE SCALE GENOMIC DNA]</scope>
    <source>
        <strain evidence="3">DSM 22082</strain>
    </source>
</reference>
<gene>
    <name evidence="3" type="ORF">SAMN04489751_3217</name>
</gene>
<keyword evidence="4" id="KW-1185">Reference proteome</keyword>
<dbReference type="AlphaFoldDB" id="A0A1H1W2T1"/>
<proteinExistence type="predicted"/>
<dbReference type="Gene3D" id="1.10.1660.10">
    <property type="match status" value="1"/>
</dbReference>
<dbReference type="InterPro" id="IPR009061">
    <property type="entry name" value="DNA-bd_dom_put_sf"/>
</dbReference>
<feature type="domain" description="HTH merR-type" evidence="2">
    <location>
        <begin position="4"/>
        <end position="74"/>
    </location>
</feature>
<dbReference type="PROSITE" id="PS50937">
    <property type="entry name" value="HTH_MERR_2"/>
    <property type="match status" value="1"/>
</dbReference>
<keyword evidence="1 3" id="KW-0238">DNA-binding</keyword>
<dbReference type="SUPFAM" id="SSF46955">
    <property type="entry name" value="Putative DNA-binding domain"/>
    <property type="match status" value="1"/>
</dbReference>
<dbReference type="GO" id="GO:0003700">
    <property type="term" value="F:DNA-binding transcription factor activity"/>
    <property type="evidence" value="ECO:0007669"/>
    <property type="project" value="InterPro"/>
</dbReference>
<dbReference type="Proteomes" id="UP000199700">
    <property type="component" value="Chromosome"/>
</dbReference>
<dbReference type="RefSeq" id="WP_092107110.1">
    <property type="nucleotide sequence ID" value="NZ_LT629739.1"/>
</dbReference>
<dbReference type="PANTHER" id="PTHR30204">
    <property type="entry name" value="REDOX-CYCLING DRUG-SENSING TRANSCRIPTIONAL ACTIVATOR SOXR"/>
    <property type="match status" value="1"/>
</dbReference>
<dbReference type="PANTHER" id="PTHR30204:SF97">
    <property type="entry name" value="MERR FAMILY REGULATORY PROTEIN"/>
    <property type="match status" value="1"/>
</dbReference>